<dbReference type="InterPro" id="IPR051432">
    <property type="entry name" value="KCNMA1_auxiliary"/>
</dbReference>
<evidence type="ECO:0000256" key="3">
    <source>
        <dbReference type="ARBA" id="ARBA00022475"/>
    </source>
</evidence>
<feature type="signal peptide" evidence="14">
    <location>
        <begin position="1"/>
        <end position="32"/>
    </location>
</feature>
<evidence type="ECO:0000256" key="4">
    <source>
        <dbReference type="ARBA" id="ARBA00022614"/>
    </source>
</evidence>
<dbReference type="GO" id="GO:0005886">
    <property type="term" value="C:plasma membrane"/>
    <property type="evidence" value="ECO:0007669"/>
    <property type="project" value="UniProtKB-SubCell"/>
</dbReference>
<evidence type="ECO:0000256" key="1">
    <source>
        <dbReference type="ARBA" id="ARBA00004162"/>
    </source>
</evidence>
<dbReference type="PANTHER" id="PTHR46473">
    <property type="entry name" value="GH08155P"/>
    <property type="match status" value="1"/>
</dbReference>
<keyword evidence="3" id="KW-1003">Cell membrane</keyword>
<evidence type="ECO:0008006" key="16">
    <source>
        <dbReference type="Google" id="ProtNLM"/>
    </source>
</evidence>
<dbReference type="InterPro" id="IPR003591">
    <property type="entry name" value="Leu-rich_rpt_typical-subtyp"/>
</dbReference>
<evidence type="ECO:0000256" key="7">
    <source>
        <dbReference type="ARBA" id="ARBA00022737"/>
    </source>
</evidence>
<proteinExistence type="predicted"/>
<evidence type="ECO:0000256" key="9">
    <source>
        <dbReference type="ARBA" id="ARBA00023065"/>
    </source>
</evidence>
<dbReference type="SUPFAM" id="SSF52058">
    <property type="entry name" value="L domain-like"/>
    <property type="match status" value="1"/>
</dbReference>
<dbReference type="Pfam" id="PF13855">
    <property type="entry name" value="LRR_8"/>
    <property type="match status" value="1"/>
</dbReference>
<keyword evidence="5 13" id="KW-0812">Transmembrane</keyword>
<evidence type="ECO:0000256" key="5">
    <source>
        <dbReference type="ARBA" id="ARBA00022692"/>
    </source>
</evidence>
<keyword evidence="10 13" id="KW-0472">Membrane</keyword>
<dbReference type="GO" id="GO:0034220">
    <property type="term" value="P:monoatomic ion transmembrane transport"/>
    <property type="evidence" value="ECO:0007669"/>
    <property type="project" value="UniProtKB-KW"/>
</dbReference>
<keyword evidence="2" id="KW-0813">Transport</keyword>
<dbReference type="InterPro" id="IPR032675">
    <property type="entry name" value="LRR_dom_sf"/>
</dbReference>
<evidence type="ECO:0000256" key="10">
    <source>
        <dbReference type="ARBA" id="ARBA00023136"/>
    </source>
</evidence>
<keyword evidence="11" id="KW-1015">Disulfide bond</keyword>
<name>A0A1B6DPY4_9HEMI</name>
<evidence type="ECO:0000256" key="6">
    <source>
        <dbReference type="ARBA" id="ARBA00022729"/>
    </source>
</evidence>
<feature type="transmembrane region" description="Helical" evidence="13">
    <location>
        <begin position="279"/>
        <end position="300"/>
    </location>
</feature>
<dbReference type="Gene3D" id="3.80.10.10">
    <property type="entry name" value="Ribonuclease Inhibitor"/>
    <property type="match status" value="2"/>
</dbReference>
<keyword evidence="8 13" id="KW-1133">Transmembrane helix</keyword>
<evidence type="ECO:0000256" key="12">
    <source>
        <dbReference type="ARBA" id="ARBA00023303"/>
    </source>
</evidence>
<keyword evidence="12" id="KW-0407">Ion channel</keyword>
<comment type="subcellular location">
    <subcellularLocation>
        <location evidence="1">Cell membrane</location>
        <topology evidence="1">Single-pass membrane protein</topology>
    </subcellularLocation>
</comment>
<evidence type="ECO:0000256" key="8">
    <source>
        <dbReference type="ARBA" id="ARBA00022989"/>
    </source>
</evidence>
<feature type="chain" id="PRO_5008581550" description="LRRCT domain-containing protein" evidence="14">
    <location>
        <begin position="33"/>
        <end position="331"/>
    </location>
</feature>
<dbReference type="SMART" id="SM00369">
    <property type="entry name" value="LRR_TYP"/>
    <property type="match status" value="3"/>
</dbReference>
<dbReference type="PROSITE" id="PS51450">
    <property type="entry name" value="LRR"/>
    <property type="match status" value="1"/>
</dbReference>
<protein>
    <recommendedName>
        <fullName evidence="16">LRRCT domain-containing protein</fullName>
    </recommendedName>
</protein>
<dbReference type="AlphaFoldDB" id="A0A1B6DPY4"/>
<organism evidence="15">
    <name type="scientific">Clastoptera arizonana</name>
    <name type="common">Arizona spittle bug</name>
    <dbReference type="NCBI Taxonomy" id="38151"/>
    <lineage>
        <taxon>Eukaryota</taxon>
        <taxon>Metazoa</taxon>
        <taxon>Ecdysozoa</taxon>
        <taxon>Arthropoda</taxon>
        <taxon>Hexapoda</taxon>
        <taxon>Insecta</taxon>
        <taxon>Pterygota</taxon>
        <taxon>Neoptera</taxon>
        <taxon>Paraneoptera</taxon>
        <taxon>Hemiptera</taxon>
        <taxon>Auchenorrhyncha</taxon>
        <taxon>Cercopoidea</taxon>
        <taxon>Clastopteridae</taxon>
        <taxon>Clastoptera</taxon>
    </lineage>
</organism>
<evidence type="ECO:0000256" key="2">
    <source>
        <dbReference type="ARBA" id="ARBA00022448"/>
    </source>
</evidence>
<keyword evidence="9" id="KW-0406">Ion transport</keyword>
<keyword evidence="6 14" id="KW-0732">Signal</keyword>
<dbReference type="EMBL" id="GEDC01009554">
    <property type="protein sequence ID" value="JAS27744.1"/>
    <property type="molecule type" value="Transcribed_RNA"/>
</dbReference>
<evidence type="ECO:0000256" key="11">
    <source>
        <dbReference type="ARBA" id="ARBA00023157"/>
    </source>
</evidence>
<reference evidence="15" key="1">
    <citation type="submission" date="2015-12" db="EMBL/GenBank/DDBJ databases">
        <title>De novo transcriptome assembly of four potential Pierce s Disease insect vectors from Arizona vineyards.</title>
        <authorList>
            <person name="Tassone E.E."/>
        </authorList>
    </citation>
    <scope>NUCLEOTIDE SEQUENCE</scope>
</reference>
<gene>
    <name evidence="15" type="ORF">g.21940</name>
</gene>
<keyword evidence="4" id="KW-0433">Leucine-rich repeat</keyword>
<evidence type="ECO:0000313" key="15">
    <source>
        <dbReference type="EMBL" id="JAS27744.1"/>
    </source>
</evidence>
<evidence type="ECO:0000256" key="13">
    <source>
        <dbReference type="SAM" id="Phobius"/>
    </source>
</evidence>
<accession>A0A1B6DPY4</accession>
<evidence type="ECO:0000256" key="14">
    <source>
        <dbReference type="SAM" id="SignalP"/>
    </source>
</evidence>
<dbReference type="PANTHER" id="PTHR46473:SF10">
    <property type="entry name" value="LD45603P-RELATED"/>
    <property type="match status" value="1"/>
</dbReference>
<sequence>MKSVWFVRGSARHVDIFCLYILVLSVVEYSSGQIQSQKCGVFRQSKSNLLSADCIGLNYKFVPQYLNKNIEILVLSENRIRDLNRSNFEEYTSIKYLYLDNNFITIIEEDTFTPLTDLEVLDLSSNAFKSIPSEMPLPLRTLYLSDNPHLESIKLKESFNLKYLEIANIAFKTLPELGVLPNLIELNLTHSKFTTVSIMQLSSLCRLKKIDLSKPIFENNNCDCYKFLTWAKAKHINYGNFTCTSLVNPDSFKCHINKTEEENFIKCLKVEPKMYISRYIIFSSILIGIVAVCLIICCLCRRRSLRKKKAKSRKKIVQQTSQEKKLTTTIY</sequence>
<dbReference type="InterPro" id="IPR001611">
    <property type="entry name" value="Leu-rich_rpt"/>
</dbReference>
<keyword evidence="7" id="KW-0677">Repeat</keyword>